<dbReference type="Proteomes" id="UP000265566">
    <property type="component" value="Chromosome 2"/>
</dbReference>
<accession>A0A396JBA2</accession>
<organism evidence="2">
    <name type="scientific">Medicago truncatula</name>
    <name type="common">Barrel medic</name>
    <name type="synonym">Medicago tribuloides</name>
    <dbReference type="NCBI Taxonomy" id="3880"/>
    <lineage>
        <taxon>Eukaryota</taxon>
        <taxon>Viridiplantae</taxon>
        <taxon>Streptophyta</taxon>
        <taxon>Embryophyta</taxon>
        <taxon>Tracheophyta</taxon>
        <taxon>Spermatophyta</taxon>
        <taxon>Magnoliopsida</taxon>
        <taxon>eudicotyledons</taxon>
        <taxon>Gunneridae</taxon>
        <taxon>Pentapetalae</taxon>
        <taxon>rosids</taxon>
        <taxon>fabids</taxon>
        <taxon>Fabales</taxon>
        <taxon>Fabaceae</taxon>
        <taxon>Papilionoideae</taxon>
        <taxon>50 kb inversion clade</taxon>
        <taxon>NPAAA clade</taxon>
        <taxon>Hologalegina</taxon>
        <taxon>IRL clade</taxon>
        <taxon>Trifolieae</taxon>
        <taxon>Medicago</taxon>
    </lineage>
</organism>
<dbReference type="Pfam" id="PF02721">
    <property type="entry name" value="DUF223"/>
    <property type="match status" value="1"/>
</dbReference>
<dbReference type="AlphaFoldDB" id="A0A396JBA2"/>
<dbReference type="InterPro" id="IPR003871">
    <property type="entry name" value="RFA1B/D_OB_1st"/>
</dbReference>
<name>A0A396JBA2_MEDTR</name>
<gene>
    <name evidence="2" type="ORF">MtrunA17_Chr2g0309041</name>
</gene>
<dbReference type="PANTHER" id="PTHR47165:SF4">
    <property type="entry name" value="OS03G0429900 PROTEIN"/>
    <property type="match status" value="1"/>
</dbReference>
<dbReference type="CDD" id="cd04480">
    <property type="entry name" value="RPA1_DBD_A_like"/>
    <property type="match status" value="1"/>
</dbReference>
<evidence type="ECO:0000259" key="1">
    <source>
        <dbReference type="Pfam" id="PF02721"/>
    </source>
</evidence>
<proteinExistence type="predicted"/>
<dbReference type="InterPro" id="IPR012340">
    <property type="entry name" value="NA-bd_OB-fold"/>
</dbReference>
<dbReference type="PANTHER" id="PTHR47165">
    <property type="entry name" value="OS03G0429900 PROTEIN"/>
    <property type="match status" value="1"/>
</dbReference>
<feature type="domain" description="Replication protein A 70 kDa DNA-binding subunit B/D first OB fold" evidence="1">
    <location>
        <begin position="1"/>
        <end position="67"/>
    </location>
</feature>
<comment type="caution">
    <text evidence="2">The sequence shown here is derived from an EMBL/GenBank/DDBJ whole genome shotgun (WGS) entry which is preliminary data.</text>
</comment>
<dbReference type="SUPFAM" id="SSF50249">
    <property type="entry name" value="Nucleic acid-binding proteins"/>
    <property type="match status" value="1"/>
</dbReference>
<reference evidence="2" key="1">
    <citation type="journal article" date="2018" name="Nat. Plants">
        <title>Whole-genome landscape of Medicago truncatula symbiotic genes.</title>
        <authorList>
            <person name="Pecrix Y."/>
            <person name="Gamas P."/>
            <person name="Carrere S."/>
        </authorList>
    </citation>
    <scope>NUCLEOTIDE SEQUENCE</scope>
    <source>
        <tissue evidence="2">Leaves</tissue>
    </source>
</reference>
<protein>
    <submittedName>
        <fullName evidence="2">Putative nucleic acid-binding protein</fullName>
    </submittedName>
</protein>
<dbReference type="Gramene" id="rna10365">
    <property type="protein sequence ID" value="RHN74324.1"/>
    <property type="gene ID" value="gene10365"/>
</dbReference>
<dbReference type="EMBL" id="PSQE01000002">
    <property type="protein sequence ID" value="RHN74324.1"/>
    <property type="molecule type" value="Genomic_DNA"/>
</dbReference>
<sequence length="102" mass="11597">MVLMDASGNKIHATVRRTLIYKFEKDLQEGKVYSMSGFGVAANLGSYRTTKHEYKLNFQFNTKVKLCGKNSVPDDIYPISNSIVVFNSEYDTDYLVGMEIKI</sequence>
<evidence type="ECO:0000313" key="2">
    <source>
        <dbReference type="EMBL" id="RHN74324.1"/>
    </source>
</evidence>
<dbReference type="Gene3D" id="2.40.50.140">
    <property type="entry name" value="Nucleic acid-binding proteins"/>
    <property type="match status" value="1"/>
</dbReference>